<evidence type="ECO:0008006" key="4">
    <source>
        <dbReference type="Google" id="ProtNLM"/>
    </source>
</evidence>
<dbReference type="EMBL" id="FOIA01000023">
    <property type="protein sequence ID" value="SET37680.1"/>
    <property type="molecule type" value="Genomic_DNA"/>
</dbReference>
<evidence type="ECO:0000256" key="1">
    <source>
        <dbReference type="SAM" id="Phobius"/>
    </source>
</evidence>
<keyword evidence="1" id="KW-0472">Membrane</keyword>
<dbReference type="AlphaFoldDB" id="A0A1I0DYA7"/>
<dbReference type="RefSeq" id="WP_090659668.1">
    <property type="nucleotide sequence ID" value="NZ_FOIA01000023.1"/>
</dbReference>
<protein>
    <recommendedName>
        <fullName evidence="4">Polyketide cyclase / dehydrase and lipid transport</fullName>
    </recommendedName>
</protein>
<dbReference type="Proteomes" id="UP000199345">
    <property type="component" value="Unassembled WGS sequence"/>
</dbReference>
<name>A0A1I0DYA7_9PROT</name>
<dbReference type="OrthoDB" id="8544868at2"/>
<gene>
    <name evidence="2" type="ORF">SAMN05216326_12355</name>
</gene>
<reference evidence="3" key="1">
    <citation type="submission" date="2016-10" db="EMBL/GenBank/DDBJ databases">
        <authorList>
            <person name="Varghese N."/>
            <person name="Submissions S."/>
        </authorList>
    </citation>
    <scope>NUCLEOTIDE SEQUENCE [LARGE SCALE GENOMIC DNA]</scope>
    <source>
        <strain evidence="3">Nm71</strain>
    </source>
</reference>
<feature type="transmembrane region" description="Helical" evidence="1">
    <location>
        <begin position="193"/>
        <end position="217"/>
    </location>
</feature>
<organism evidence="2 3">
    <name type="scientific">Nitrosomonas marina</name>
    <dbReference type="NCBI Taxonomy" id="917"/>
    <lineage>
        <taxon>Bacteria</taxon>
        <taxon>Pseudomonadati</taxon>
        <taxon>Pseudomonadota</taxon>
        <taxon>Betaproteobacteria</taxon>
        <taxon>Nitrosomonadales</taxon>
        <taxon>Nitrosomonadaceae</taxon>
        <taxon>Nitrosomonas</taxon>
    </lineage>
</organism>
<evidence type="ECO:0000313" key="3">
    <source>
        <dbReference type="Proteomes" id="UP000199345"/>
    </source>
</evidence>
<keyword evidence="3" id="KW-1185">Reference proteome</keyword>
<sequence length="221" mass="26139">MISQRENEKSSILHKPDSDQDAAWAILHTPLDTAALKLFCQDIERLFRINPMVNFNRWQKTGHNRYHCTGQNISQQPPFNFELTFTVRPLPDGIQIDYEQGLKTRTTFVIEPLSLPQGNQHPCQTKLTITDFYDGMSEDARKQYLHLVDKSITAWAGDLQQYLINWNKWSRYRLWRAYMRYVWQPMRPMGRRIVAILIWLTVFEMILILLGAAVYYLENTQ</sequence>
<accession>A0A1I0DYA7</accession>
<proteinExistence type="predicted"/>
<evidence type="ECO:0000313" key="2">
    <source>
        <dbReference type="EMBL" id="SET37680.1"/>
    </source>
</evidence>
<keyword evidence="1" id="KW-1133">Transmembrane helix</keyword>
<keyword evidence="1" id="KW-0812">Transmembrane</keyword>